<dbReference type="Proteomes" id="UP000610960">
    <property type="component" value="Unassembled WGS sequence"/>
</dbReference>
<dbReference type="EMBL" id="BMNL01000002">
    <property type="protein sequence ID" value="GGP20432.1"/>
    <property type="molecule type" value="Genomic_DNA"/>
</dbReference>
<proteinExistence type="predicted"/>
<organism evidence="1 2">
    <name type="scientific">Thermocladium modestius</name>
    <dbReference type="NCBI Taxonomy" id="62609"/>
    <lineage>
        <taxon>Archaea</taxon>
        <taxon>Thermoproteota</taxon>
        <taxon>Thermoprotei</taxon>
        <taxon>Thermoproteales</taxon>
        <taxon>Thermoproteaceae</taxon>
        <taxon>Thermocladium</taxon>
    </lineage>
</organism>
<gene>
    <name evidence="1" type="ORF">GCM10007981_08480</name>
</gene>
<reference evidence="1" key="2">
    <citation type="submission" date="2020-09" db="EMBL/GenBank/DDBJ databases">
        <authorList>
            <person name="Sun Q."/>
            <person name="Ohkuma M."/>
        </authorList>
    </citation>
    <scope>NUCLEOTIDE SEQUENCE</scope>
    <source>
        <strain evidence="1">JCM 10088</strain>
    </source>
</reference>
<reference evidence="1" key="1">
    <citation type="journal article" date="2014" name="Int. J. Syst. Evol. Microbiol.">
        <title>Complete genome sequence of Corynebacterium casei LMG S-19264T (=DSM 44701T), isolated from a smear-ripened cheese.</title>
        <authorList>
            <consortium name="US DOE Joint Genome Institute (JGI-PGF)"/>
            <person name="Walter F."/>
            <person name="Albersmeier A."/>
            <person name="Kalinowski J."/>
            <person name="Ruckert C."/>
        </authorList>
    </citation>
    <scope>NUCLEOTIDE SEQUENCE</scope>
    <source>
        <strain evidence="1">JCM 10088</strain>
    </source>
</reference>
<keyword evidence="2" id="KW-1185">Reference proteome</keyword>
<name>A0A830GVC8_9CREN</name>
<sequence>MRREKEIKIKIGNEDLTFDPGHYKKSWQGPALQGGRRPEVNTCIAFLRVSLRASQMIARRPSDDGSTRFVRAVMDAYNDYKVDLKIIDVYVYDTPGKSVRATAMIIIKRETPKTLIMYYLANRSIIALIDVSNLIPTDHEGLTTYITVDLYKPPEEVRLRIINKGRNTFAFTHEMNEDKAYLIKTSNQYDDSLAIASIIKEIMDSYDELTRGGGSH</sequence>
<accession>A0A830GVC8</accession>
<dbReference type="AlphaFoldDB" id="A0A830GVC8"/>
<protein>
    <submittedName>
        <fullName evidence="1">Uncharacterized protein</fullName>
    </submittedName>
</protein>
<comment type="caution">
    <text evidence="1">The sequence shown here is derived from an EMBL/GenBank/DDBJ whole genome shotgun (WGS) entry which is preliminary data.</text>
</comment>
<evidence type="ECO:0000313" key="1">
    <source>
        <dbReference type="EMBL" id="GGP20432.1"/>
    </source>
</evidence>
<evidence type="ECO:0000313" key="2">
    <source>
        <dbReference type="Proteomes" id="UP000610960"/>
    </source>
</evidence>